<feature type="transmembrane region" description="Helical" evidence="1">
    <location>
        <begin position="73"/>
        <end position="93"/>
    </location>
</feature>
<keyword evidence="1" id="KW-0812">Transmembrane</keyword>
<dbReference type="EMBL" id="QZCG01000016">
    <property type="protein sequence ID" value="RJE82362.1"/>
    <property type="molecule type" value="Genomic_DNA"/>
</dbReference>
<feature type="transmembrane region" description="Helical" evidence="1">
    <location>
        <begin position="134"/>
        <end position="154"/>
    </location>
</feature>
<evidence type="ECO:0000313" key="3">
    <source>
        <dbReference type="Proteomes" id="UP000284202"/>
    </source>
</evidence>
<gene>
    <name evidence="2" type="ORF">D3P04_19685</name>
</gene>
<keyword evidence="1" id="KW-1133">Transmembrane helix</keyword>
<comment type="caution">
    <text evidence="2">The sequence shown here is derived from an EMBL/GenBank/DDBJ whole genome shotgun (WGS) entry which is preliminary data.</text>
</comment>
<evidence type="ECO:0000313" key="2">
    <source>
        <dbReference type="EMBL" id="RJE82362.1"/>
    </source>
</evidence>
<organism evidence="2 3">
    <name type="scientific">Paracoccus onubensis</name>
    <dbReference type="NCBI Taxonomy" id="1675788"/>
    <lineage>
        <taxon>Bacteria</taxon>
        <taxon>Pseudomonadati</taxon>
        <taxon>Pseudomonadota</taxon>
        <taxon>Alphaproteobacteria</taxon>
        <taxon>Rhodobacterales</taxon>
        <taxon>Paracoccaceae</taxon>
        <taxon>Paracoccus</taxon>
    </lineage>
</organism>
<dbReference type="AlphaFoldDB" id="A0A418SN80"/>
<sequence length="189" mass="20772">MYLPFGFLLARLSLLALLPVIVMLLEALCFWLYRFTQRGSTWSLLLLSYLSVGDIVWLFGALIFGALSALMPVWGYAGMVIVWLSTLGLNIHIARHLGISRGRDADVSAIISEAEIGSSKKYAALRNMDRIPSVWVSFGLAGIGLLGIIITYVIGRDDWLLLSLSVGFLGLSCGFSPQIRPLLLVMHSK</sequence>
<keyword evidence="1" id="KW-0472">Membrane</keyword>
<dbReference type="RefSeq" id="WP_119751591.1">
    <property type="nucleotide sequence ID" value="NZ_QZCG01000016.1"/>
</dbReference>
<feature type="transmembrane region" description="Helical" evidence="1">
    <location>
        <begin position="12"/>
        <end position="33"/>
    </location>
</feature>
<proteinExistence type="predicted"/>
<protein>
    <submittedName>
        <fullName evidence="2">Uncharacterized protein</fullName>
    </submittedName>
</protein>
<keyword evidence="3" id="KW-1185">Reference proteome</keyword>
<reference evidence="3" key="1">
    <citation type="submission" date="2018-09" db="EMBL/GenBank/DDBJ databases">
        <title>Acidovorax cavernicola nov. sp. isolated from Gruta de las Maravillas (Aracena, Spain).</title>
        <authorList>
            <person name="Jurado V."/>
            <person name="Gutierrez-Patricio S."/>
            <person name="Gonzalez-Pimentel J.L."/>
            <person name="Miller A.Z."/>
            <person name="Laiz L."/>
            <person name="Saiz-Jimenez C."/>
        </authorList>
    </citation>
    <scope>NUCLEOTIDE SEQUENCE [LARGE SCALE GENOMIC DNA]</scope>
    <source>
        <strain evidence="3">1011MAR3C25</strain>
    </source>
</reference>
<feature type="transmembrane region" description="Helical" evidence="1">
    <location>
        <begin position="45"/>
        <end position="67"/>
    </location>
</feature>
<name>A0A418SN80_9RHOB</name>
<accession>A0A418SN80</accession>
<dbReference type="Proteomes" id="UP000284202">
    <property type="component" value="Unassembled WGS sequence"/>
</dbReference>
<evidence type="ECO:0000256" key="1">
    <source>
        <dbReference type="SAM" id="Phobius"/>
    </source>
</evidence>